<keyword evidence="4" id="KW-0964">Secreted</keyword>
<dbReference type="EMBL" id="KV927383">
    <property type="protein sequence ID" value="PIO33855.1"/>
    <property type="molecule type" value="Genomic_DNA"/>
</dbReference>
<organism evidence="6">
    <name type="scientific">Aquarana catesbeiana</name>
    <name type="common">American bullfrog</name>
    <name type="synonym">Rana catesbeiana</name>
    <dbReference type="NCBI Taxonomy" id="8400"/>
    <lineage>
        <taxon>Eukaryota</taxon>
        <taxon>Metazoa</taxon>
        <taxon>Chordata</taxon>
        <taxon>Craniata</taxon>
        <taxon>Vertebrata</taxon>
        <taxon>Euteleostomi</taxon>
        <taxon>Amphibia</taxon>
        <taxon>Batrachia</taxon>
        <taxon>Anura</taxon>
        <taxon>Neobatrachia</taxon>
        <taxon>Ranoidea</taxon>
        <taxon>Ranidae</taxon>
        <taxon>Aquarana</taxon>
    </lineage>
</organism>
<dbReference type="AlphaFoldDB" id="A0A2G9S1B4"/>
<dbReference type="Pfam" id="PF06083">
    <property type="entry name" value="IL17"/>
    <property type="match status" value="1"/>
</dbReference>
<keyword evidence="5" id="KW-0732">Signal</keyword>
<evidence type="ECO:0000256" key="5">
    <source>
        <dbReference type="ARBA" id="ARBA00022729"/>
    </source>
</evidence>
<dbReference type="SUPFAM" id="SSF57501">
    <property type="entry name" value="Cystine-knot cytokines"/>
    <property type="match status" value="1"/>
</dbReference>
<comment type="subcellular location">
    <subcellularLocation>
        <location evidence="1">Secreted</location>
    </subcellularLocation>
</comment>
<dbReference type="GO" id="GO:0005615">
    <property type="term" value="C:extracellular space"/>
    <property type="evidence" value="ECO:0007669"/>
    <property type="project" value="UniProtKB-KW"/>
</dbReference>
<dbReference type="Gene3D" id="2.10.90.10">
    <property type="entry name" value="Cystine-knot cytokines"/>
    <property type="match status" value="1"/>
</dbReference>
<evidence type="ECO:0000256" key="1">
    <source>
        <dbReference type="ARBA" id="ARBA00004613"/>
    </source>
</evidence>
<dbReference type="InterPro" id="IPR029034">
    <property type="entry name" value="Cystine-knot_cytokine"/>
</dbReference>
<dbReference type="InterPro" id="IPR010345">
    <property type="entry name" value="IL-17_fam"/>
</dbReference>
<accession>A0A2G9S1B4</accession>
<evidence type="ECO:0000256" key="4">
    <source>
        <dbReference type="ARBA" id="ARBA00022525"/>
    </source>
</evidence>
<keyword evidence="3" id="KW-0202">Cytokine</keyword>
<dbReference type="InterPro" id="IPR020440">
    <property type="entry name" value="IL-17_chr"/>
</dbReference>
<comment type="similarity">
    <text evidence="2">Belongs to the IL-17 family.</text>
</comment>
<dbReference type="OrthoDB" id="6093351at2759"/>
<sequence length="86" mass="9505">MRLSCGGNSQDINYNRIPSVIPEARCRHDGCVDEKGNVDPTLISVPIKQEILVLHREKGCLPTLKLEKKIVTVGCTCAQPTMEKQS</sequence>
<dbReference type="GO" id="GO:0006954">
    <property type="term" value="P:inflammatory response"/>
    <property type="evidence" value="ECO:0007669"/>
    <property type="project" value="InterPro"/>
</dbReference>
<gene>
    <name evidence="6" type="ORF">AB205_0149070</name>
</gene>
<evidence type="ECO:0000313" key="6">
    <source>
        <dbReference type="EMBL" id="PIO33855.1"/>
    </source>
</evidence>
<evidence type="ECO:0000256" key="3">
    <source>
        <dbReference type="ARBA" id="ARBA00022514"/>
    </source>
</evidence>
<dbReference type="GO" id="GO:0005125">
    <property type="term" value="F:cytokine activity"/>
    <property type="evidence" value="ECO:0007669"/>
    <property type="project" value="UniProtKB-KW"/>
</dbReference>
<evidence type="ECO:0000256" key="2">
    <source>
        <dbReference type="ARBA" id="ARBA00007236"/>
    </source>
</evidence>
<name>A0A2G9S1B4_AQUCT</name>
<reference evidence="6" key="1">
    <citation type="submission" date="2017-08" db="EMBL/GenBank/DDBJ databases">
        <title>Assembly of the North American Bullfrog Genome.</title>
        <authorList>
            <person name="Warren R.L."/>
            <person name="Vandervalk B.P."/>
            <person name="Kucuk E."/>
            <person name="Birol I."/>
            <person name="Helbing C."/>
            <person name="Pandoh P."/>
            <person name="Behsaz B."/>
            <person name="Mohamadi H."/>
            <person name="Chu J."/>
            <person name="Jackman S."/>
            <person name="Hammond S.A."/>
            <person name="Veldhoen N."/>
            <person name="Kirk H."/>
            <person name="Zhao Y."/>
            <person name="Coope R."/>
            <person name="Pleasance S."/>
            <person name="Moore R."/>
            <person name="Holt R."/>
        </authorList>
    </citation>
    <scope>NUCLEOTIDE SEQUENCE</scope>
    <source>
        <strain evidence="6">Bruno</strain>
        <tissue evidence="6">Liver</tissue>
    </source>
</reference>
<dbReference type="PRINTS" id="PR01932">
    <property type="entry name" value="INTRLEUKIN17"/>
</dbReference>
<protein>
    <submittedName>
        <fullName evidence="6">Uncharacterized protein</fullName>
    </submittedName>
</protein>
<proteinExistence type="inferred from homology"/>